<gene>
    <name evidence="2" type="ORF">IMCC3135_25275</name>
</gene>
<dbReference type="KEGG" id="gai:IMCC3135_25275"/>
<accession>A0A2Z2NZA8</accession>
<dbReference type="Proteomes" id="UP000250079">
    <property type="component" value="Chromosome"/>
</dbReference>
<sequence>MISRSFWSMPSWYLHAVAVGEHVAAADSAAGSAAQAGQTDKGELFAWSGFQVTLYRDACERYWHALIGDKPLVYVVCREIEDVADDAIALRPVLVTIDYDEAAAFLENDELVLSGPIPAELYRHMEAFVLQHYKPKEFKKRKRHKWSNDSSQGPASGQQ</sequence>
<dbReference type="AlphaFoldDB" id="A0A2Z2NZA8"/>
<evidence type="ECO:0000313" key="3">
    <source>
        <dbReference type="Proteomes" id="UP000250079"/>
    </source>
</evidence>
<evidence type="ECO:0000313" key="2">
    <source>
        <dbReference type="EMBL" id="ASJ75118.1"/>
    </source>
</evidence>
<organism evidence="2 3">
    <name type="scientific">Granulosicoccus antarcticus IMCC3135</name>
    <dbReference type="NCBI Taxonomy" id="1192854"/>
    <lineage>
        <taxon>Bacteria</taxon>
        <taxon>Pseudomonadati</taxon>
        <taxon>Pseudomonadota</taxon>
        <taxon>Gammaproteobacteria</taxon>
        <taxon>Chromatiales</taxon>
        <taxon>Granulosicoccaceae</taxon>
        <taxon>Granulosicoccus</taxon>
    </lineage>
</organism>
<reference evidence="2 3" key="1">
    <citation type="submission" date="2016-12" db="EMBL/GenBank/DDBJ databases">
        <authorList>
            <person name="Song W.-J."/>
            <person name="Kurnit D.M."/>
        </authorList>
    </citation>
    <scope>NUCLEOTIDE SEQUENCE [LARGE SCALE GENOMIC DNA]</scope>
    <source>
        <strain evidence="2 3">IMCC3135</strain>
    </source>
</reference>
<name>A0A2Z2NZA8_9GAMM</name>
<keyword evidence="3" id="KW-1185">Reference proteome</keyword>
<dbReference type="Pfam" id="PF11749">
    <property type="entry name" value="DUF3305"/>
    <property type="match status" value="1"/>
</dbReference>
<feature type="compositionally biased region" description="Polar residues" evidence="1">
    <location>
        <begin position="148"/>
        <end position="159"/>
    </location>
</feature>
<dbReference type="EMBL" id="CP018632">
    <property type="protein sequence ID" value="ASJ75118.1"/>
    <property type="molecule type" value="Genomic_DNA"/>
</dbReference>
<dbReference type="InterPro" id="IPR021736">
    <property type="entry name" value="DUF3305"/>
</dbReference>
<protein>
    <recommendedName>
        <fullName evidence="4">DUF3305 domain-containing protein</fullName>
    </recommendedName>
</protein>
<feature type="region of interest" description="Disordered" evidence="1">
    <location>
        <begin position="138"/>
        <end position="159"/>
    </location>
</feature>
<evidence type="ECO:0000256" key="1">
    <source>
        <dbReference type="SAM" id="MobiDB-lite"/>
    </source>
</evidence>
<evidence type="ECO:0008006" key="4">
    <source>
        <dbReference type="Google" id="ProtNLM"/>
    </source>
</evidence>
<proteinExistence type="predicted"/>